<evidence type="ECO:0008006" key="2">
    <source>
        <dbReference type="Google" id="ProtNLM"/>
    </source>
</evidence>
<sequence>MKHLILAFAGVAGLTGCASTSPHAHLNDAYQAYHQGDCEKTVGLLSRAERAGRSRYNLQPELQPEISLLRGLCLERQALFLDAAQTYRFILRQHPTSEYSYRAGARLETLRQLGHYDPERVLPPERR</sequence>
<name>A0A0F9WWF8_9ZZZZ</name>
<evidence type="ECO:0000313" key="1">
    <source>
        <dbReference type="EMBL" id="KKN83283.1"/>
    </source>
</evidence>
<dbReference type="Gene3D" id="1.25.40.10">
    <property type="entry name" value="Tetratricopeptide repeat domain"/>
    <property type="match status" value="1"/>
</dbReference>
<dbReference type="AlphaFoldDB" id="A0A0F9WWF8"/>
<gene>
    <name evidence="1" type="ORF">LCGC14_0300320</name>
</gene>
<reference evidence="1" key="1">
    <citation type="journal article" date="2015" name="Nature">
        <title>Complex archaea that bridge the gap between prokaryotes and eukaryotes.</title>
        <authorList>
            <person name="Spang A."/>
            <person name="Saw J.H."/>
            <person name="Jorgensen S.L."/>
            <person name="Zaremba-Niedzwiedzka K."/>
            <person name="Martijn J."/>
            <person name="Lind A.E."/>
            <person name="van Eijk R."/>
            <person name="Schleper C."/>
            <person name="Guy L."/>
            <person name="Ettema T.J."/>
        </authorList>
    </citation>
    <scope>NUCLEOTIDE SEQUENCE</scope>
</reference>
<dbReference type="EMBL" id="LAZR01000187">
    <property type="protein sequence ID" value="KKN83283.1"/>
    <property type="molecule type" value="Genomic_DNA"/>
</dbReference>
<dbReference type="InterPro" id="IPR011990">
    <property type="entry name" value="TPR-like_helical_dom_sf"/>
</dbReference>
<accession>A0A0F9WWF8</accession>
<protein>
    <recommendedName>
        <fullName evidence="2">Lipoprotein</fullName>
    </recommendedName>
</protein>
<dbReference type="SUPFAM" id="SSF48452">
    <property type="entry name" value="TPR-like"/>
    <property type="match status" value="1"/>
</dbReference>
<dbReference type="PROSITE" id="PS51257">
    <property type="entry name" value="PROKAR_LIPOPROTEIN"/>
    <property type="match status" value="1"/>
</dbReference>
<organism evidence="1">
    <name type="scientific">marine sediment metagenome</name>
    <dbReference type="NCBI Taxonomy" id="412755"/>
    <lineage>
        <taxon>unclassified sequences</taxon>
        <taxon>metagenomes</taxon>
        <taxon>ecological metagenomes</taxon>
    </lineage>
</organism>
<comment type="caution">
    <text evidence="1">The sequence shown here is derived from an EMBL/GenBank/DDBJ whole genome shotgun (WGS) entry which is preliminary data.</text>
</comment>
<proteinExistence type="predicted"/>